<evidence type="ECO:0000313" key="4">
    <source>
        <dbReference type="WBParaSite" id="Pan_g2115.t1"/>
    </source>
</evidence>
<feature type="compositionally biased region" description="Basic and acidic residues" evidence="1">
    <location>
        <begin position="28"/>
        <end position="39"/>
    </location>
</feature>
<sequence>MAQADVARWIILLIVTGVLAGDVDLHKRNSHSSESHENGHNGGPSGHGVTVGPKPDQNGKPWPGDPTYLPKCVKSNGKKPDCQIDLTIALDYSFAAGRVQNADEIANYTVTQILPNLPIHRTQVRVAITIIGTNQPFYSPYLSHREDICDFIRRTLISRHTWGNRIGHLTEPYTKFIAVNALPFARPVRRVFLILTAINNPLDISAAIPTSLIVRQKAHVAIVGINQGLGHRLDRIADKVVYTQFGKLNGSVNKFIFDNTCQGSGIHPSVASPTTEFPTVGPPTSVKPSTESATSKVPTVGPTDGPSTSVEPSTESPTVEPTSVAASTESPTTEVPTVEPTSESPTTEVPTVGPTDGPSTSVEPSTESPTTEVPTVEPTSESPTTEVPTTVEPTSESPTTEVPTVGPTDGPSTSVEPSTESPTTEVPTVEPTSESPTTEVPTVGPTDGPSTSVEPSTESPTTEVPTVEPTSESPTTEVPTVEPTSESPTTEVPTVGPT</sequence>
<feature type="chain" id="PRO_5028902145" evidence="2">
    <location>
        <begin position="21"/>
        <end position="498"/>
    </location>
</feature>
<feature type="region of interest" description="Disordered" evidence="1">
    <location>
        <begin position="28"/>
        <end position="68"/>
    </location>
</feature>
<evidence type="ECO:0000256" key="1">
    <source>
        <dbReference type="SAM" id="MobiDB-lite"/>
    </source>
</evidence>
<accession>A0A7E4VIB2</accession>
<evidence type="ECO:0000313" key="3">
    <source>
        <dbReference type="Proteomes" id="UP000492821"/>
    </source>
</evidence>
<reference evidence="3" key="1">
    <citation type="journal article" date="2013" name="Genetics">
        <title>The draft genome and transcriptome of Panagrellus redivivus are shaped by the harsh demands of a free-living lifestyle.</title>
        <authorList>
            <person name="Srinivasan J."/>
            <person name="Dillman A.R."/>
            <person name="Macchietto M.G."/>
            <person name="Heikkinen L."/>
            <person name="Lakso M."/>
            <person name="Fracchia K.M."/>
            <person name="Antoshechkin I."/>
            <person name="Mortazavi A."/>
            <person name="Wong G."/>
            <person name="Sternberg P.W."/>
        </authorList>
    </citation>
    <scope>NUCLEOTIDE SEQUENCE [LARGE SCALE GENOMIC DNA]</scope>
    <source>
        <strain evidence="3">MT8872</strain>
    </source>
</reference>
<dbReference type="PANTHER" id="PTHR35383:SF1">
    <property type="entry name" value="MUCIN 12EA-RELATED"/>
    <property type="match status" value="1"/>
</dbReference>
<evidence type="ECO:0000256" key="2">
    <source>
        <dbReference type="SAM" id="SignalP"/>
    </source>
</evidence>
<dbReference type="AlphaFoldDB" id="A0A7E4VIB2"/>
<organism evidence="3 4">
    <name type="scientific">Panagrellus redivivus</name>
    <name type="common">Microworm</name>
    <dbReference type="NCBI Taxonomy" id="6233"/>
    <lineage>
        <taxon>Eukaryota</taxon>
        <taxon>Metazoa</taxon>
        <taxon>Ecdysozoa</taxon>
        <taxon>Nematoda</taxon>
        <taxon>Chromadorea</taxon>
        <taxon>Rhabditida</taxon>
        <taxon>Tylenchina</taxon>
        <taxon>Panagrolaimomorpha</taxon>
        <taxon>Panagrolaimoidea</taxon>
        <taxon>Panagrolaimidae</taxon>
        <taxon>Panagrellus</taxon>
    </lineage>
</organism>
<dbReference type="PANTHER" id="PTHR35383">
    <property type="entry name" value="MUCIN 12EA-RELATED"/>
    <property type="match status" value="1"/>
</dbReference>
<feature type="compositionally biased region" description="Low complexity" evidence="1">
    <location>
        <begin position="306"/>
        <end position="498"/>
    </location>
</feature>
<reference evidence="4" key="2">
    <citation type="submission" date="2020-10" db="UniProtKB">
        <authorList>
            <consortium name="WormBaseParasite"/>
        </authorList>
    </citation>
    <scope>IDENTIFICATION</scope>
</reference>
<dbReference type="WBParaSite" id="Pan_g2115.t1">
    <property type="protein sequence ID" value="Pan_g2115.t1"/>
    <property type="gene ID" value="Pan_g2115"/>
</dbReference>
<feature type="region of interest" description="Disordered" evidence="1">
    <location>
        <begin position="268"/>
        <end position="498"/>
    </location>
</feature>
<name>A0A7E4VIB2_PANRE</name>
<dbReference type="Proteomes" id="UP000492821">
    <property type="component" value="Unassembled WGS sequence"/>
</dbReference>
<keyword evidence="2" id="KW-0732">Signal</keyword>
<keyword evidence="3" id="KW-1185">Reference proteome</keyword>
<proteinExistence type="predicted"/>
<feature type="compositionally biased region" description="Polar residues" evidence="1">
    <location>
        <begin position="286"/>
        <end position="297"/>
    </location>
</feature>
<feature type="signal peptide" evidence="2">
    <location>
        <begin position="1"/>
        <end position="20"/>
    </location>
</feature>
<protein>
    <submittedName>
        <fullName evidence="4">VWFA domain-containing protein</fullName>
    </submittedName>
</protein>